<feature type="domain" description="DEUBAD" evidence="9">
    <location>
        <begin position="30"/>
        <end position="146"/>
    </location>
</feature>
<evidence type="ECO:0000256" key="2">
    <source>
        <dbReference type="ARBA" id="ARBA00022723"/>
    </source>
</evidence>
<feature type="compositionally biased region" description="Polar residues" evidence="8">
    <location>
        <begin position="621"/>
        <end position="637"/>
    </location>
</feature>
<dbReference type="Proteomes" id="UP000075884">
    <property type="component" value="Unassembled WGS sequence"/>
</dbReference>
<feature type="region of interest" description="Disordered" evidence="8">
    <location>
        <begin position="927"/>
        <end position="986"/>
    </location>
</feature>
<dbReference type="GO" id="GO:0008270">
    <property type="term" value="F:zinc ion binding"/>
    <property type="evidence" value="ECO:0007669"/>
    <property type="project" value="UniProtKB-KW"/>
</dbReference>
<dbReference type="EnsemblMetazoa" id="ADIR004377-RA">
    <property type="protein sequence ID" value="ADIR004377-PA"/>
    <property type="gene ID" value="ADIR004377"/>
</dbReference>
<feature type="compositionally biased region" description="Acidic residues" evidence="8">
    <location>
        <begin position="966"/>
        <end position="986"/>
    </location>
</feature>
<dbReference type="PROSITE" id="PS51916">
    <property type="entry name" value="DEUBAD"/>
    <property type="match status" value="1"/>
</dbReference>
<feature type="region of interest" description="Disordered" evidence="8">
    <location>
        <begin position="594"/>
        <end position="637"/>
    </location>
</feature>
<feature type="region of interest" description="Disordered" evidence="8">
    <location>
        <begin position="1219"/>
        <end position="1274"/>
    </location>
</feature>
<dbReference type="GO" id="GO:0009887">
    <property type="term" value="P:animal organ morphogenesis"/>
    <property type="evidence" value="ECO:0007669"/>
    <property type="project" value="TreeGrafter"/>
</dbReference>
<feature type="compositionally biased region" description="Low complexity" evidence="8">
    <location>
        <begin position="232"/>
        <end position="243"/>
    </location>
</feature>
<reference evidence="11" key="1">
    <citation type="submission" date="2013-03" db="EMBL/GenBank/DDBJ databases">
        <title>The Genome Sequence of Anopheles dirus WRAIR2.</title>
        <authorList>
            <consortium name="The Broad Institute Genomics Platform"/>
            <person name="Neafsey D.E."/>
            <person name="Walton C."/>
            <person name="Walker B."/>
            <person name="Young S.K."/>
            <person name="Zeng Q."/>
            <person name="Gargeya S."/>
            <person name="Fitzgerald M."/>
            <person name="Haas B."/>
            <person name="Abouelleil A."/>
            <person name="Allen A.W."/>
            <person name="Alvarado L."/>
            <person name="Arachchi H.M."/>
            <person name="Berlin A.M."/>
            <person name="Chapman S.B."/>
            <person name="Gainer-Dewar J."/>
            <person name="Goldberg J."/>
            <person name="Griggs A."/>
            <person name="Gujja S."/>
            <person name="Hansen M."/>
            <person name="Howarth C."/>
            <person name="Imamovic A."/>
            <person name="Ireland A."/>
            <person name="Larimer J."/>
            <person name="McCowan C."/>
            <person name="Murphy C."/>
            <person name="Pearson M."/>
            <person name="Poon T.W."/>
            <person name="Priest M."/>
            <person name="Roberts A."/>
            <person name="Saif S."/>
            <person name="Shea T."/>
            <person name="Sisk P."/>
            <person name="Sykes S."/>
            <person name="Wortman J."/>
            <person name="Nusbaum C."/>
            <person name="Birren B."/>
        </authorList>
    </citation>
    <scope>NUCLEOTIDE SEQUENCE [LARGE SCALE GENOMIC DNA]</scope>
    <source>
        <strain evidence="11">WRAIR2</strain>
    </source>
</reference>
<reference evidence="10" key="2">
    <citation type="submission" date="2020-05" db="UniProtKB">
        <authorList>
            <consortium name="EnsemblMetazoa"/>
        </authorList>
    </citation>
    <scope>IDENTIFICATION</scope>
    <source>
        <strain evidence="10">WRAIR2</strain>
    </source>
</reference>
<feature type="region of interest" description="Disordered" evidence="8">
    <location>
        <begin position="1069"/>
        <end position="1186"/>
    </location>
</feature>
<organism evidence="10 11">
    <name type="scientific">Anopheles dirus</name>
    <dbReference type="NCBI Taxonomy" id="7168"/>
    <lineage>
        <taxon>Eukaryota</taxon>
        <taxon>Metazoa</taxon>
        <taxon>Ecdysozoa</taxon>
        <taxon>Arthropoda</taxon>
        <taxon>Hexapoda</taxon>
        <taxon>Insecta</taxon>
        <taxon>Pterygota</taxon>
        <taxon>Neoptera</taxon>
        <taxon>Endopterygota</taxon>
        <taxon>Diptera</taxon>
        <taxon>Nematocera</taxon>
        <taxon>Culicoidea</taxon>
        <taxon>Culicidae</taxon>
        <taxon>Anophelinae</taxon>
        <taxon>Anopheles</taxon>
    </lineage>
</organism>
<keyword evidence="5" id="KW-0805">Transcription regulation</keyword>
<dbReference type="GO" id="GO:0035517">
    <property type="term" value="C:PR-DUB complex"/>
    <property type="evidence" value="ECO:0007669"/>
    <property type="project" value="TreeGrafter"/>
</dbReference>
<feature type="region of interest" description="Disordered" evidence="8">
    <location>
        <begin position="1613"/>
        <end position="1676"/>
    </location>
</feature>
<dbReference type="VEuPathDB" id="VectorBase:ADIR004377"/>
<dbReference type="Pfam" id="PF13919">
    <property type="entry name" value="ASXH"/>
    <property type="match status" value="1"/>
</dbReference>
<evidence type="ECO:0000256" key="3">
    <source>
        <dbReference type="ARBA" id="ARBA00022771"/>
    </source>
</evidence>
<evidence type="ECO:0000259" key="9">
    <source>
        <dbReference type="PROSITE" id="PS51916"/>
    </source>
</evidence>
<keyword evidence="3" id="KW-0863">Zinc-finger</keyword>
<feature type="compositionally biased region" description="Acidic residues" evidence="8">
    <location>
        <begin position="936"/>
        <end position="951"/>
    </location>
</feature>
<feature type="compositionally biased region" description="Pro residues" evidence="8">
    <location>
        <begin position="160"/>
        <end position="181"/>
    </location>
</feature>
<feature type="compositionally biased region" description="Polar residues" evidence="8">
    <location>
        <begin position="191"/>
        <end position="200"/>
    </location>
</feature>
<feature type="compositionally biased region" description="Low complexity" evidence="8">
    <location>
        <begin position="956"/>
        <end position="965"/>
    </location>
</feature>
<feature type="compositionally biased region" description="Low complexity" evidence="8">
    <location>
        <begin position="1755"/>
        <end position="1766"/>
    </location>
</feature>
<sequence length="1766" mass="188602">MKPRRRTNKKLSTAAQLEQTREGCVDLETPDSILVHTNLRALLNRETFQLLPPLYQYKLVQLLPPVDRPPLPDAPQCERNGIRLNPSGLNNEFFTRACHEWRDRLAEGEFTPEAQLKLRLEAERERGKLDPWKLKHFEPMWGDQKYVGSFVGAAGTMANPTPPTPPPPPPVPAPPPPPPPTTSTSVPPTQLPQTVKTSTPLTATVAPITVSKAVSGNAATIVTVARQSQQPPSQQVVLPLPSQHQQHPARAHPVTAKIDPSSRSLSKMQAITFGAARAPGSMSTSGSNTIITSSTGTIILPPRTTITVTSAAPAGNNAPTVVGSTSGLSVVPISIVGCSSVSGSSATVSVARPALKTTIKLRPTTAIATSTTAAAAPAGEHPYTTVGTGSATKRILPTTAAAAMSVSSSSGSATISSSTSTVELSVRPSSLPMSPKRLRTVGAVTRSALAGTSPQPHQQQQQQTPHQNALPTTSGSTITLGSRPVVVKVVEPYRPAALVRAVPIDPSSTLKRTHSGGRALTPTELSNSGSKLSAKRKPEEEAAAGYAVGSLHGSGGNPRRMVAVECDTRTTPTIDGRMVMIETGGGVGAFEKRRRGGAGHHDNPVSPVAAIVGPTKRSRSRQGVSRSNKTGTAAASSAPLTTITIVDDDVGVNTAEKSDAVSESAVVGDAPEALRRRIAPMMVNGGEVIEVVKQRDRLGMISPPLVPSADIILEEAIDCGDVVDAGEQRRERRRAGKRLKSMGGAFAETAISTATVPETIVDQQSLMNLNNLHAINDTGGGAAGGTTQMIYDQNTGQVYSVMCLPQSPNSSLNLRSLPPSLTVTALPQQQQQQSQPQQQLSISNDSSNSSSVSTTAMMAASDNHLDGGAAGGATIGSRAGAGLSTFENVLRLGGAADGSSELMIVHRGNVKEESVEGDLEEDEMITVKEEYTERGLEDEDEDEEEDDDGDGELVHTTTTTTTTNTADEEEEDDEEEVGEVEEGENGEEFVLRQQQQHLSVDDGPTPRSFNGELIRVSPAAGATIGGSKLNQYSQASSLQHLQQQQQHHHSNHLHTHLNLTGFHHDHELLHQQQQQQRLRNATVSSSPSTSSDQGMMMLVTTTADGVGGRGERITTVAAGPSSSNSGGDSVMVMGNNNYCDNLSAADEADGEEEEEEEEEDEAGEEDEEHEEGEENGQMMLVPTDGSSNSVVGMKVEEEDAVMDDTIVDQYGNHHHLHHAHLNHHDGRGGREGGGGGGSEEEDVNYSMLNHQQHQQFQQQQQHQQFNLTSGHQQQQTSLLHNHSSLVVTSSAGATVASGVDTSQMQLFSGQEGMLLDGGDCVEESCETEEEEQQHRHLDLEAHDGGEHHAHHHPHEYVNNQHQQLVEKYMEEMVDGTGSVVSTVNDGSGGTGTGYVLDTTGSEMISTEIVEHSHDHAAMITLDEMESVEVVGGDQHSSSTMGDDSDLSDYHNHHHRPQTPGELQQDDGAPVVEVVQHIPLELHRTSTVDIANGESIRNRARHNREFVEMNTTSHEGCEEMDTQVVEMTQVVERHRMDIARHSMTGQQLVVSSANATPQSDSQFAAASTSSSSSSGSNWPQFKMKMMDTTKMMVVDHHQLVDGNNSIIISPIGTSGPATMIPSPAVSTFQQQQQHQLHPHLTNSAQQQQQLQQQQAAPPPPQQHTMQQQSPSPISMGPATTATIVQQIAAHNHHQQQQLNAATNVTTTGISFLAQAQPTVQTMTAAGSTTASMLSSPQQQQQQQQGLSIFQLHPSATQQQQHQTPPQQ</sequence>
<feature type="compositionally biased region" description="Low complexity" evidence="8">
    <location>
        <begin position="1729"/>
        <end position="1743"/>
    </location>
</feature>
<feature type="region of interest" description="Disordered" evidence="8">
    <location>
        <begin position="406"/>
        <end position="478"/>
    </location>
</feature>
<feature type="compositionally biased region" description="Low complexity" evidence="8">
    <location>
        <begin position="406"/>
        <end position="421"/>
    </location>
</feature>
<feature type="compositionally biased region" description="Polar residues" evidence="8">
    <location>
        <begin position="469"/>
        <end position="478"/>
    </location>
</feature>
<feature type="region of interest" description="Disordered" evidence="8">
    <location>
        <begin position="1432"/>
        <end position="1465"/>
    </location>
</feature>
<evidence type="ECO:0000256" key="6">
    <source>
        <dbReference type="ARBA" id="ARBA00023163"/>
    </source>
</evidence>
<evidence type="ECO:0000256" key="5">
    <source>
        <dbReference type="ARBA" id="ARBA00023015"/>
    </source>
</evidence>
<feature type="region of interest" description="Disordered" evidence="8">
    <location>
        <begin position="1559"/>
        <end position="1579"/>
    </location>
</feature>
<keyword evidence="4" id="KW-0862">Zinc</keyword>
<feature type="compositionally biased region" description="Low complexity" evidence="8">
    <location>
        <begin position="454"/>
        <end position="467"/>
    </location>
</feature>
<evidence type="ECO:0000313" key="10">
    <source>
        <dbReference type="EnsemblMetazoa" id="ADIR004377-PA"/>
    </source>
</evidence>
<comment type="subcellular location">
    <subcellularLocation>
        <location evidence="1">Nucleus</location>
    </subcellularLocation>
</comment>
<feature type="compositionally biased region" description="Low complexity" evidence="8">
    <location>
        <begin position="1250"/>
        <end position="1265"/>
    </location>
</feature>
<keyword evidence="6" id="KW-0804">Transcription</keyword>
<dbReference type="PANTHER" id="PTHR13578:SF20">
    <property type="entry name" value="POLYCOMB PROTEIN ASX"/>
    <property type="match status" value="1"/>
</dbReference>
<dbReference type="STRING" id="7168.A0A182N9Q1"/>
<evidence type="ECO:0000256" key="1">
    <source>
        <dbReference type="ARBA" id="ARBA00004123"/>
    </source>
</evidence>
<evidence type="ECO:0000313" key="11">
    <source>
        <dbReference type="Proteomes" id="UP000075884"/>
    </source>
</evidence>
<dbReference type="GO" id="GO:0003682">
    <property type="term" value="F:chromatin binding"/>
    <property type="evidence" value="ECO:0007669"/>
    <property type="project" value="TreeGrafter"/>
</dbReference>
<dbReference type="InterPro" id="IPR024811">
    <property type="entry name" value="ASX/ASX-like"/>
</dbReference>
<keyword evidence="2" id="KW-0479">Metal-binding</keyword>
<accession>A0A182N9Q1</accession>
<evidence type="ECO:0000256" key="8">
    <source>
        <dbReference type="SAM" id="MobiDB-lite"/>
    </source>
</evidence>
<dbReference type="InterPro" id="IPR028020">
    <property type="entry name" value="ASX_DEUBAD_dom"/>
</dbReference>
<evidence type="ECO:0000256" key="7">
    <source>
        <dbReference type="ARBA" id="ARBA00023242"/>
    </source>
</evidence>
<evidence type="ECO:0000256" key="4">
    <source>
        <dbReference type="ARBA" id="ARBA00022833"/>
    </source>
</evidence>
<dbReference type="GO" id="GO:0045944">
    <property type="term" value="P:positive regulation of transcription by RNA polymerase II"/>
    <property type="evidence" value="ECO:0007669"/>
    <property type="project" value="TreeGrafter"/>
</dbReference>
<feature type="region of interest" description="Disordered" evidence="8">
    <location>
        <begin position="508"/>
        <end position="534"/>
    </location>
</feature>
<feature type="region of interest" description="Disordered" evidence="8">
    <location>
        <begin position="232"/>
        <end position="262"/>
    </location>
</feature>
<keyword evidence="11" id="KW-1185">Reference proteome</keyword>
<proteinExistence type="predicted"/>
<dbReference type="PANTHER" id="PTHR13578">
    <property type="entry name" value="ADDITIONAL SEX COMBS LIKE PROTEIN ASXL"/>
    <property type="match status" value="1"/>
</dbReference>
<dbReference type="InterPro" id="IPR044867">
    <property type="entry name" value="DEUBAD_dom"/>
</dbReference>
<feature type="region of interest" description="Disordered" evidence="8">
    <location>
        <begin position="827"/>
        <end position="854"/>
    </location>
</feature>
<feature type="compositionally biased region" description="Low complexity" evidence="8">
    <location>
        <begin position="1628"/>
        <end position="1654"/>
    </location>
</feature>
<feature type="region of interest" description="Disordered" evidence="8">
    <location>
        <begin position="153"/>
        <end position="200"/>
    </location>
</feature>
<feature type="region of interest" description="Disordered" evidence="8">
    <location>
        <begin position="1729"/>
        <end position="1766"/>
    </location>
</feature>
<protein>
    <submittedName>
        <fullName evidence="10">ASXH domain-containing protein</fullName>
    </submittedName>
</protein>
<name>A0A182N9Q1_9DIPT</name>
<feature type="compositionally biased region" description="Low complexity" evidence="8">
    <location>
        <begin position="1661"/>
        <end position="1676"/>
    </location>
</feature>
<keyword evidence="7" id="KW-0539">Nucleus</keyword>
<feature type="compositionally biased region" description="Acidic residues" evidence="8">
    <location>
        <begin position="1146"/>
        <end position="1174"/>
    </location>
</feature>